<accession>V6TNY8</accession>
<feature type="compositionally biased region" description="Polar residues" evidence="1">
    <location>
        <begin position="17"/>
        <end position="29"/>
    </location>
</feature>
<reference evidence="2 3" key="2">
    <citation type="journal article" date="2013" name="Genome Biol. Evol.">
        <title>Genome sequencing of Giardia lamblia genotypes A2 and B isolates (DH and GS) and comparative analysis with the genomes of genotypes A1 and E (WB and Pig).</title>
        <authorList>
            <person name="Adam R.D."/>
            <person name="Dahlstrom E.W."/>
            <person name="Martens C.A."/>
            <person name="Bruno D.P."/>
            <person name="Barbian K.D."/>
            <person name="Ricklefs S.M."/>
            <person name="Hernandez M.M."/>
            <person name="Narla N.P."/>
            <person name="Patel R.B."/>
            <person name="Porcella S.F."/>
            <person name="Nash T.E."/>
        </authorList>
    </citation>
    <scope>NUCLEOTIDE SEQUENCE [LARGE SCALE GENOMIC DNA]</scope>
    <source>
        <strain evidence="2 3">GS</strain>
    </source>
</reference>
<gene>
    <name evidence="2" type="ORF">GSB_153669</name>
</gene>
<feature type="non-terminal residue" evidence="2">
    <location>
        <position position="1"/>
    </location>
</feature>
<evidence type="ECO:0000313" key="2">
    <source>
        <dbReference type="EMBL" id="ESU40441.1"/>
    </source>
</evidence>
<feature type="compositionally biased region" description="Basic residues" evidence="1">
    <location>
        <begin position="35"/>
        <end position="47"/>
    </location>
</feature>
<dbReference type="Proteomes" id="UP000018040">
    <property type="component" value="Unassembled WGS sequence"/>
</dbReference>
<sequence length="64" mass="7597">VFTTDNTKERTEKCIRSTDNSLSRQSWTTSEKSDKKKKRSRRMRRLKGQFTQTADDENASLKRK</sequence>
<organism evidence="2 3">
    <name type="scientific">Giardia intestinalis</name>
    <name type="common">Giardia lamblia</name>
    <dbReference type="NCBI Taxonomy" id="5741"/>
    <lineage>
        <taxon>Eukaryota</taxon>
        <taxon>Metamonada</taxon>
        <taxon>Diplomonadida</taxon>
        <taxon>Hexamitidae</taxon>
        <taxon>Giardiinae</taxon>
        <taxon>Giardia</taxon>
    </lineage>
</organism>
<reference evidence="3" key="1">
    <citation type="submission" date="2012-02" db="EMBL/GenBank/DDBJ databases">
        <title>Genome sequencing of Giardia lamblia Genotypes A2 and B isolates (DH and GS) and comparative analysis with the genomes of Genotypes A1 and E (WB and Pig).</title>
        <authorList>
            <person name="Adam R."/>
            <person name="Dahlstrom E."/>
            <person name="Martens C."/>
            <person name="Bruno D."/>
            <person name="Barbian K."/>
            <person name="Porcella S.F."/>
            <person name="Nash T."/>
        </authorList>
    </citation>
    <scope>NUCLEOTIDE SEQUENCE</scope>
    <source>
        <strain evidence="3">GS</strain>
    </source>
</reference>
<evidence type="ECO:0000256" key="1">
    <source>
        <dbReference type="SAM" id="MobiDB-lite"/>
    </source>
</evidence>
<evidence type="ECO:0000313" key="3">
    <source>
        <dbReference type="Proteomes" id="UP000018040"/>
    </source>
</evidence>
<comment type="caution">
    <text evidence="2">The sequence shown here is derived from an EMBL/GenBank/DDBJ whole genome shotgun (WGS) entry which is preliminary data.</text>
</comment>
<dbReference type="AlphaFoldDB" id="V6TNY8"/>
<protein>
    <submittedName>
        <fullName evidence="2">Uncharacterized protein</fullName>
    </submittedName>
</protein>
<feature type="region of interest" description="Disordered" evidence="1">
    <location>
        <begin position="1"/>
        <end position="64"/>
    </location>
</feature>
<feature type="compositionally biased region" description="Basic and acidic residues" evidence="1">
    <location>
        <begin position="1"/>
        <end position="16"/>
    </location>
</feature>
<dbReference type="EMBL" id="AHHH01000224">
    <property type="protein sequence ID" value="ESU40441.1"/>
    <property type="molecule type" value="Genomic_DNA"/>
</dbReference>
<name>V6TNY8_GIAIN</name>
<proteinExistence type="predicted"/>